<organism evidence="1">
    <name type="scientific">Arundo donax</name>
    <name type="common">Giant reed</name>
    <name type="synonym">Donax arundinaceus</name>
    <dbReference type="NCBI Taxonomy" id="35708"/>
    <lineage>
        <taxon>Eukaryota</taxon>
        <taxon>Viridiplantae</taxon>
        <taxon>Streptophyta</taxon>
        <taxon>Embryophyta</taxon>
        <taxon>Tracheophyta</taxon>
        <taxon>Spermatophyta</taxon>
        <taxon>Magnoliopsida</taxon>
        <taxon>Liliopsida</taxon>
        <taxon>Poales</taxon>
        <taxon>Poaceae</taxon>
        <taxon>PACMAD clade</taxon>
        <taxon>Arundinoideae</taxon>
        <taxon>Arundineae</taxon>
        <taxon>Arundo</taxon>
    </lineage>
</organism>
<reference evidence="1" key="2">
    <citation type="journal article" date="2015" name="Data Brief">
        <title>Shoot transcriptome of the giant reed, Arundo donax.</title>
        <authorList>
            <person name="Barrero R.A."/>
            <person name="Guerrero F.D."/>
            <person name="Moolhuijzen P."/>
            <person name="Goolsby J.A."/>
            <person name="Tidwell J."/>
            <person name="Bellgard S.E."/>
            <person name="Bellgard M.I."/>
        </authorList>
    </citation>
    <scope>NUCLEOTIDE SEQUENCE</scope>
    <source>
        <tissue evidence="1">Shoot tissue taken approximately 20 cm above the soil surface</tissue>
    </source>
</reference>
<dbReference type="AlphaFoldDB" id="A0A0A9C1G0"/>
<reference evidence="1" key="1">
    <citation type="submission" date="2014-09" db="EMBL/GenBank/DDBJ databases">
        <authorList>
            <person name="Magalhaes I.L.F."/>
            <person name="Oliveira U."/>
            <person name="Santos F.R."/>
            <person name="Vidigal T.H.D.A."/>
            <person name="Brescovit A.D."/>
            <person name="Santos A.J."/>
        </authorList>
    </citation>
    <scope>NUCLEOTIDE SEQUENCE</scope>
    <source>
        <tissue evidence="1">Shoot tissue taken approximately 20 cm above the soil surface</tissue>
    </source>
</reference>
<dbReference type="EMBL" id="GBRH01230670">
    <property type="protein sequence ID" value="JAD67225.1"/>
    <property type="molecule type" value="Transcribed_RNA"/>
</dbReference>
<evidence type="ECO:0000313" key="1">
    <source>
        <dbReference type="EMBL" id="JAD67225.1"/>
    </source>
</evidence>
<sequence>MKLGTMLLSNLFLTPYTIF</sequence>
<proteinExistence type="predicted"/>
<protein>
    <submittedName>
        <fullName evidence="1">Uncharacterized protein</fullName>
    </submittedName>
</protein>
<accession>A0A0A9C1G0</accession>
<name>A0A0A9C1G0_ARUDO</name>